<keyword evidence="2" id="KW-1185">Reference proteome</keyword>
<dbReference type="KEGG" id="dpl:KGM_208669"/>
<dbReference type="Proteomes" id="UP000007151">
    <property type="component" value="Unassembled WGS sequence"/>
</dbReference>
<protein>
    <submittedName>
        <fullName evidence="1">Uncharacterized protein</fullName>
    </submittedName>
</protein>
<dbReference type="AlphaFoldDB" id="A0A212FL38"/>
<organism evidence="1 2">
    <name type="scientific">Danaus plexippus plexippus</name>
    <dbReference type="NCBI Taxonomy" id="278856"/>
    <lineage>
        <taxon>Eukaryota</taxon>
        <taxon>Metazoa</taxon>
        <taxon>Ecdysozoa</taxon>
        <taxon>Arthropoda</taxon>
        <taxon>Hexapoda</taxon>
        <taxon>Insecta</taxon>
        <taxon>Pterygota</taxon>
        <taxon>Neoptera</taxon>
        <taxon>Endopterygota</taxon>
        <taxon>Lepidoptera</taxon>
        <taxon>Glossata</taxon>
        <taxon>Ditrysia</taxon>
        <taxon>Papilionoidea</taxon>
        <taxon>Nymphalidae</taxon>
        <taxon>Danainae</taxon>
        <taxon>Danaini</taxon>
        <taxon>Danaina</taxon>
        <taxon>Danaus</taxon>
        <taxon>Danaus</taxon>
    </lineage>
</organism>
<comment type="caution">
    <text evidence="1">The sequence shown here is derived from an EMBL/GenBank/DDBJ whole genome shotgun (WGS) entry which is preliminary data.</text>
</comment>
<dbReference type="InterPro" id="IPR038606">
    <property type="entry name" value="To_sf"/>
</dbReference>
<dbReference type="EMBL" id="AGBW02007872">
    <property type="protein sequence ID" value="OWR54454.1"/>
    <property type="molecule type" value="Genomic_DNA"/>
</dbReference>
<name>A0A212FL38_DANPL</name>
<evidence type="ECO:0000313" key="2">
    <source>
        <dbReference type="Proteomes" id="UP000007151"/>
    </source>
</evidence>
<dbReference type="OrthoDB" id="7339216at2759"/>
<reference evidence="1 2" key="1">
    <citation type="journal article" date="2011" name="Cell">
        <title>The monarch butterfly genome yields insights into long-distance migration.</title>
        <authorList>
            <person name="Zhan S."/>
            <person name="Merlin C."/>
            <person name="Boore J.L."/>
            <person name="Reppert S.M."/>
        </authorList>
    </citation>
    <scope>NUCLEOTIDE SEQUENCE [LARGE SCALE GENOMIC DNA]</scope>
    <source>
        <strain evidence="1">F-2</strain>
    </source>
</reference>
<evidence type="ECO:0000313" key="1">
    <source>
        <dbReference type="EMBL" id="OWR54454.1"/>
    </source>
</evidence>
<dbReference type="InterPro" id="IPR010562">
    <property type="entry name" value="Haemolymph_juvenile_hormone-bd"/>
</dbReference>
<accession>A0A212FL38</accession>
<proteinExistence type="predicted"/>
<sequence>MKLQVFAVLFVIAGASALPAASEVVVVDEFQYQLAPKNQVVDQIKWTIELISNILQGLGLDPVEWEGSELNIEIPFLLKFNAFLENFRYAGISNIEIHNLEYDRFINKLDLDVSLPEVIFEVGDSGLYINVLSFFEILDAEFRGSISLKSIRVAAEVSVDINIIGGISLRSLSINFSLGGVESDLTFKLNNLDFSGLFNDFFNETVNNFFEEKEDQINKSLEIVVGIILRIIWAF</sequence>
<dbReference type="Gene3D" id="3.15.10.30">
    <property type="entry name" value="Haemolymph juvenile hormone binding protein"/>
    <property type="match status" value="1"/>
</dbReference>
<gene>
    <name evidence="1" type="ORF">KGM_208669</name>
</gene>
<dbReference type="Pfam" id="PF06585">
    <property type="entry name" value="JHBP"/>
    <property type="match status" value="1"/>
</dbReference>